<feature type="transmembrane region" description="Helical" evidence="5">
    <location>
        <begin position="160"/>
        <end position="181"/>
    </location>
</feature>
<dbReference type="GO" id="GO:0016020">
    <property type="term" value="C:membrane"/>
    <property type="evidence" value="ECO:0007669"/>
    <property type="project" value="UniProtKB-SubCell"/>
</dbReference>
<feature type="transmembrane region" description="Helical" evidence="5">
    <location>
        <begin position="36"/>
        <end position="58"/>
    </location>
</feature>
<dbReference type="AlphaFoldDB" id="A0A3B0TSY6"/>
<dbReference type="Pfam" id="PF07298">
    <property type="entry name" value="NnrU"/>
    <property type="match status" value="1"/>
</dbReference>
<feature type="transmembrane region" description="Helical" evidence="5">
    <location>
        <begin position="70"/>
        <end position="89"/>
    </location>
</feature>
<keyword evidence="2 5" id="KW-0812">Transmembrane</keyword>
<comment type="subcellular location">
    <subcellularLocation>
        <location evidence="1">Membrane</location>
        <topology evidence="1">Multi-pass membrane protein</topology>
    </subcellularLocation>
</comment>
<proteinExistence type="predicted"/>
<evidence type="ECO:0000256" key="3">
    <source>
        <dbReference type="ARBA" id="ARBA00022989"/>
    </source>
</evidence>
<keyword evidence="4 5" id="KW-0472">Membrane</keyword>
<name>A0A3B0TSY6_9ZZZZ</name>
<feature type="transmembrane region" description="Helical" evidence="5">
    <location>
        <begin position="6"/>
        <end position="24"/>
    </location>
</feature>
<reference evidence="7" key="1">
    <citation type="submission" date="2018-06" db="EMBL/GenBank/DDBJ databases">
        <authorList>
            <person name="Zhirakovskaya E."/>
        </authorList>
    </citation>
    <scope>NUCLEOTIDE SEQUENCE</scope>
</reference>
<evidence type="ECO:0000313" key="7">
    <source>
        <dbReference type="EMBL" id="VAW10176.1"/>
    </source>
</evidence>
<organism evidence="7">
    <name type="scientific">hydrothermal vent metagenome</name>
    <dbReference type="NCBI Taxonomy" id="652676"/>
    <lineage>
        <taxon>unclassified sequences</taxon>
        <taxon>metagenomes</taxon>
        <taxon>ecological metagenomes</taxon>
    </lineage>
</organism>
<evidence type="ECO:0000256" key="2">
    <source>
        <dbReference type="ARBA" id="ARBA00022692"/>
    </source>
</evidence>
<evidence type="ECO:0000256" key="1">
    <source>
        <dbReference type="ARBA" id="ARBA00004141"/>
    </source>
</evidence>
<feature type="transmembrane region" description="Helical" evidence="5">
    <location>
        <begin position="123"/>
        <end position="140"/>
    </location>
</feature>
<evidence type="ECO:0000256" key="5">
    <source>
        <dbReference type="SAM" id="Phobius"/>
    </source>
</evidence>
<sequence>MAWLLIGILLWSAVHFIPCLAPGFRRSVQERLGENAYKAMFLAGILAAITLMVMGWRATDPWSLYEPPSWGRPVGGILTLAAFLLFAFSQAKTNVKRLLRHPQLTGLVLWAIGHLFVNGDNRSLVLFGGLAFWALLEMVLINRREGAWRKPERVPLTAEILPAGIGLALFVVFLFAHPILFGVSPFPQ</sequence>
<accession>A0A3B0TSY6</accession>
<feature type="domain" description="NnrU" evidence="6">
    <location>
        <begin position="4"/>
        <end position="185"/>
    </location>
</feature>
<dbReference type="InterPro" id="IPR009915">
    <property type="entry name" value="NnrU_dom"/>
</dbReference>
<gene>
    <name evidence="7" type="ORF">MNBD_ALPHA09-1190</name>
</gene>
<feature type="transmembrane region" description="Helical" evidence="5">
    <location>
        <begin position="101"/>
        <end position="117"/>
    </location>
</feature>
<dbReference type="EMBL" id="UOEM01000005">
    <property type="protein sequence ID" value="VAW10176.1"/>
    <property type="molecule type" value="Genomic_DNA"/>
</dbReference>
<evidence type="ECO:0000256" key="4">
    <source>
        <dbReference type="ARBA" id="ARBA00023136"/>
    </source>
</evidence>
<keyword evidence="3 5" id="KW-1133">Transmembrane helix</keyword>
<protein>
    <recommendedName>
        <fullName evidence="6">NnrU domain-containing protein</fullName>
    </recommendedName>
</protein>
<evidence type="ECO:0000259" key="6">
    <source>
        <dbReference type="Pfam" id="PF07298"/>
    </source>
</evidence>